<dbReference type="PANTHER" id="PTHR34835">
    <property type="entry name" value="OS07G0283600 PROTEIN-RELATED"/>
    <property type="match status" value="1"/>
</dbReference>
<dbReference type="AlphaFoldDB" id="A0A8I7BGY1"/>
<accession>A0A8I7BGY1</accession>
<keyword evidence="2" id="KW-1185">Reference proteome</keyword>
<proteinExistence type="predicted"/>
<reference evidence="1" key="3">
    <citation type="submission" date="2022-01" db="UniProtKB">
        <authorList>
            <consortium name="EnsemblPlants"/>
        </authorList>
    </citation>
    <scope>IDENTIFICATION</scope>
    <source>
        <strain evidence="1">subsp. vulgare</strain>
    </source>
</reference>
<sequence length="224" mass="25192">MCPNYKCAPNQIVLAKKSLSKAAKDKLKEYDFGVFLDMKLKSLENTKLLMFLMDRLDPSTLTLEIAIDKRLKITTHSIQCVLGLPDRGTNIDVPSKHIQKKALCKLERKLGVDKSEDVKVQDLIAQIEKDGEGDDFTIRCFVMILLNKLLLPGTCDYITGKEAALTEDISKLRLINWAQLIFDGIVNACKSWHSKKTNTTSPSIHGCVLFLVVSIVRNKQLVFP</sequence>
<protein>
    <recommendedName>
        <fullName evidence="3">FRIGIDA-like protein</fullName>
    </recommendedName>
</protein>
<organism evidence="1 2">
    <name type="scientific">Hordeum vulgare subsp. vulgare</name>
    <name type="common">Domesticated barley</name>
    <dbReference type="NCBI Taxonomy" id="112509"/>
    <lineage>
        <taxon>Eukaryota</taxon>
        <taxon>Viridiplantae</taxon>
        <taxon>Streptophyta</taxon>
        <taxon>Embryophyta</taxon>
        <taxon>Tracheophyta</taxon>
        <taxon>Spermatophyta</taxon>
        <taxon>Magnoliopsida</taxon>
        <taxon>Liliopsida</taxon>
        <taxon>Poales</taxon>
        <taxon>Poaceae</taxon>
        <taxon>BOP clade</taxon>
        <taxon>Pooideae</taxon>
        <taxon>Triticodae</taxon>
        <taxon>Triticeae</taxon>
        <taxon>Hordeinae</taxon>
        <taxon>Hordeum</taxon>
    </lineage>
</organism>
<reference evidence="2" key="1">
    <citation type="journal article" date="2012" name="Nature">
        <title>A physical, genetic and functional sequence assembly of the barley genome.</title>
        <authorList>
            <consortium name="The International Barley Genome Sequencing Consortium"/>
            <person name="Mayer K.F."/>
            <person name="Waugh R."/>
            <person name="Brown J.W."/>
            <person name="Schulman A."/>
            <person name="Langridge P."/>
            <person name="Platzer M."/>
            <person name="Fincher G.B."/>
            <person name="Muehlbauer G.J."/>
            <person name="Sato K."/>
            <person name="Close T.J."/>
            <person name="Wise R.P."/>
            <person name="Stein N."/>
        </authorList>
    </citation>
    <scope>NUCLEOTIDE SEQUENCE [LARGE SCALE GENOMIC DNA]</scope>
    <source>
        <strain evidence="2">cv. Morex</strain>
    </source>
</reference>
<evidence type="ECO:0000313" key="2">
    <source>
        <dbReference type="Proteomes" id="UP000011116"/>
    </source>
</evidence>
<evidence type="ECO:0008006" key="3">
    <source>
        <dbReference type="Google" id="ProtNLM"/>
    </source>
</evidence>
<dbReference type="Proteomes" id="UP000011116">
    <property type="component" value="Chromosome 6H"/>
</dbReference>
<name>A0A8I7BGY1_HORVV</name>
<dbReference type="Gramene" id="HORVU.MOREX.r3.6HG0582780.1">
    <property type="protein sequence ID" value="HORVU.MOREX.r3.6HG0582780.1.CDS1"/>
    <property type="gene ID" value="HORVU.MOREX.r3.6HG0582780"/>
</dbReference>
<dbReference type="PANTHER" id="PTHR34835:SF81">
    <property type="entry name" value="OS06G0475900 PROTEIN"/>
    <property type="match status" value="1"/>
</dbReference>
<dbReference type="EnsemblPlants" id="HORVU.MOREX.r3.6HG0582780.1">
    <property type="protein sequence ID" value="HORVU.MOREX.r3.6HG0582780.1.CDS1"/>
    <property type="gene ID" value="HORVU.MOREX.r3.6HG0582780"/>
</dbReference>
<reference evidence="1" key="2">
    <citation type="submission" date="2020-10" db="EMBL/GenBank/DDBJ databases">
        <authorList>
            <person name="Scholz U."/>
            <person name="Mascher M."/>
            <person name="Fiebig A."/>
        </authorList>
    </citation>
    <scope>NUCLEOTIDE SEQUENCE [LARGE SCALE GENOMIC DNA]</scope>
    <source>
        <strain evidence="1">cv. Morex</strain>
    </source>
</reference>
<evidence type="ECO:0000313" key="1">
    <source>
        <dbReference type="EnsemblPlants" id="HORVU.MOREX.r3.6HG0582780.1.CDS1"/>
    </source>
</evidence>